<feature type="coiled-coil region" evidence="1">
    <location>
        <begin position="255"/>
        <end position="282"/>
    </location>
</feature>
<dbReference type="EMBL" id="JAQQBR010001834">
    <property type="protein sequence ID" value="KAK0161844.1"/>
    <property type="molecule type" value="Genomic_DNA"/>
</dbReference>
<reference evidence="2" key="2">
    <citation type="submission" date="2023-03" db="EMBL/GenBank/DDBJ databases">
        <authorList>
            <person name="Inwood S.N."/>
            <person name="Skelly J.G."/>
            <person name="Guhlin J."/>
            <person name="Harrop T.W.R."/>
            <person name="Goldson S.G."/>
            <person name="Dearden P.K."/>
        </authorList>
    </citation>
    <scope>NUCLEOTIDE SEQUENCE</scope>
    <source>
        <strain evidence="2">Lincoln</strain>
        <tissue evidence="2">Whole body</tissue>
    </source>
</reference>
<comment type="caution">
    <text evidence="2">The sequence shown here is derived from an EMBL/GenBank/DDBJ whole genome shotgun (WGS) entry which is preliminary data.</text>
</comment>
<dbReference type="AlphaFoldDB" id="A0AA39KGV5"/>
<protein>
    <submittedName>
        <fullName evidence="2">Uncharacterized protein</fullName>
    </submittedName>
</protein>
<dbReference type="Proteomes" id="UP001168972">
    <property type="component" value="Unassembled WGS sequence"/>
</dbReference>
<sequence>MNIRTSTPFVVPKIRIIRENNCAEDNKHVKNEYNFGFNSPTTFDFHDDLSGQYVSYFDIGNKIDDIQSTPNGPLKSRISNETESVINCLKNCSISESGENIEIKVERSVDNIENSTLKVSDASVDKTLFNDKIANLQTPDSTTLKNESMEHRKLTIVQPFSFELREKIKSEHKLERSRYFQILRNEQLNASECEPSFVPHTQIKKEIGQANTNDAQKITIPPWKKKPFQVKLQKRQLTIPKSPKLCTSERARIWKLKEESSMQREKQEIERLKKTRVAQKQYGKVGVAAYRKQTVKTVPHPNDTSAIVKRPACDPMFSQITKRRRRI</sequence>
<organism evidence="2 3">
    <name type="scientific">Microctonus hyperodae</name>
    <name type="common">Parasitoid wasp</name>
    <dbReference type="NCBI Taxonomy" id="165561"/>
    <lineage>
        <taxon>Eukaryota</taxon>
        <taxon>Metazoa</taxon>
        <taxon>Ecdysozoa</taxon>
        <taxon>Arthropoda</taxon>
        <taxon>Hexapoda</taxon>
        <taxon>Insecta</taxon>
        <taxon>Pterygota</taxon>
        <taxon>Neoptera</taxon>
        <taxon>Endopterygota</taxon>
        <taxon>Hymenoptera</taxon>
        <taxon>Apocrita</taxon>
        <taxon>Ichneumonoidea</taxon>
        <taxon>Braconidae</taxon>
        <taxon>Euphorinae</taxon>
        <taxon>Microctonus</taxon>
    </lineage>
</organism>
<gene>
    <name evidence="2" type="ORF">PV327_008252</name>
</gene>
<evidence type="ECO:0000313" key="2">
    <source>
        <dbReference type="EMBL" id="KAK0161844.1"/>
    </source>
</evidence>
<keyword evidence="3" id="KW-1185">Reference proteome</keyword>
<evidence type="ECO:0000313" key="3">
    <source>
        <dbReference type="Proteomes" id="UP001168972"/>
    </source>
</evidence>
<reference evidence="2" key="1">
    <citation type="journal article" date="2023" name="bioRxiv">
        <title>Scaffold-level genome assemblies of two parasitoid biocontrol wasps reveal the parthenogenesis mechanism and an associated novel virus.</title>
        <authorList>
            <person name="Inwood S."/>
            <person name="Skelly J."/>
            <person name="Guhlin J."/>
            <person name="Harrop T."/>
            <person name="Goldson S."/>
            <person name="Dearden P."/>
        </authorList>
    </citation>
    <scope>NUCLEOTIDE SEQUENCE</scope>
    <source>
        <strain evidence="2">Lincoln</strain>
        <tissue evidence="2">Whole body</tissue>
    </source>
</reference>
<evidence type="ECO:0000256" key="1">
    <source>
        <dbReference type="SAM" id="Coils"/>
    </source>
</evidence>
<keyword evidence="1" id="KW-0175">Coiled coil</keyword>
<name>A0AA39KGV5_MICHY</name>
<accession>A0AA39KGV5</accession>
<proteinExistence type="predicted"/>